<dbReference type="Pfam" id="PF00105">
    <property type="entry name" value="zf-C4"/>
    <property type="match status" value="1"/>
</dbReference>
<dbReference type="InterPro" id="IPR049636">
    <property type="entry name" value="HNF4-like_DBD"/>
</dbReference>
<evidence type="ECO:0000256" key="3">
    <source>
        <dbReference type="ARBA" id="ARBA00022723"/>
    </source>
</evidence>
<name>A0A914C744_9BILA</name>
<dbReference type="InterPro" id="IPR000536">
    <property type="entry name" value="Nucl_hrmn_rcpt_lig-bd"/>
</dbReference>
<dbReference type="PANTHER" id="PTHR24083">
    <property type="entry name" value="NUCLEAR HORMONE RECEPTOR"/>
    <property type="match status" value="1"/>
</dbReference>
<evidence type="ECO:0000256" key="6">
    <source>
        <dbReference type="ARBA" id="ARBA00023015"/>
    </source>
</evidence>
<sequence length="359" mass="41691">MDISKEKNCLICGVPTSCLHYDVFSCRGCKQFFRRSYLLAKQYKCKFKNDCNLRKGAKCKACRYKKCIAVGMNPEAIVSNETTAIQTISTQDDFHMIPELLLPTLSKNVNTYDLVVNSSNLGTHEMRPIYFSPYDDDNDKKLTHKKMIKHQKDGKYWPIVDLVLCIEMAKTLPIFQELDVNDKAGLLKNVAYITVLLTEAFYSYLELQSTLWNPDGSIAIQTKLRFGIPETLVEKAFTRLLDPFYRINLTPEEYVLIKMLLFCYYPSTSNLSSKAMEKLRKEYNRVSKLLLKHMQIQYGTEEGAKKYTEAIGLIGSLFHFMERHKEIYVYSTMVKQEWGRLKGKTKTLRWHALMEEIFG</sequence>
<dbReference type="InterPro" id="IPR013088">
    <property type="entry name" value="Znf_NHR/GATA"/>
</dbReference>
<dbReference type="GO" id="GO:0008270">
    <property type="term" value="F:zinc ion binding"/>
    <property type="evidence" value="ECO:0007669"/>
    <property type="project" value="UniProtKB-KW"/>
</dbReference>
<feature type="domain" description="NR LBD" evidence="13">
    <location>
        <begin position="115"/>
        <end position="350"/>
    </location>
</feature>
<organism evidence="14 15">
    <name type="scientific">Acrobeloides nanus</name>
    <dbReference type="NCBI Taxonomy" id="290746"/>
    <lineage>
        <taxon>Eukaryota</taxon>
        <taxon>Metazoa</taxon>
        <taxon>Ecdysozoa</taxon>
        <taxon>Nematoda</taxon>
        <taxon>Chromadorea</taxon>
        <taxon>Rhabditida</taxon>
        <taxon>Tylenchina</taxon>
        <taxon>Cephalobomorpha</taxon>
        <taxon>Cephaloboidea</taxon>
        <taxon>Cephalobidae</taxon>
        <taxon>Acrobeloides</taxon>
    </lineage>
</organism>
<keyword evidence="4 11" id="KW-0863">Zinc-finger</keyword>
<dbReference type="CDD" id="cd06960">
    <property type="entry name" value="NR_DBD_HNF4A"/>
    <property type="match status" value="1"/>
</dbReference>
<keyword evidence="14" id="KW-1185">Reference proteome</keyword>
<keyword evidence="8 11" id="KW-0804">Transcription</keyword>
<evidence type="ECO:0000256" key="10">
    <source>
        <dbReference type="ARBA" id="ARBA00023242"/>
    </source>
</evidence>
<evidence type="ECO:0000256" key="1">
    <source>
        <dbReference type="ARBA" id="ARBA00004123"/>
    </source>
</evidence>
<feature type="domain" description="Nuclear receptor" evidence="12">
    <location>
        <begin position="6"/>
        <end position="79"/>
    </location>
</feature>
<keyword evidence="9 11" id="KW-0675">Receptor</keyword>
<dbReference type="Proteomes" id="UP000887540">
    <property type="component" value="Unplaced"/>
</dbReference>
<evidence type="ECO:0000313" key="15">
    <source>
        <dbReference type="WBParaSite" id="ACRNAN_Path_370.g1409.t1"/>
    </source>
</evidence>
<dbReference type="SUPFAM" id="SSF48508">
    <property type="entry name" value="Nuclear receptor ligand-binding domain"/>
    <property type="match status" value="1"/>
</dbReference>
<protein>
    <submittedName>
        <fullName evidence="15">Uncharacterized protein</fullName>
    </submittedName>
</protein>
<evidence type="ECO:0000256" key="8">
    <source>
        <dbReference type="ARBA" id="ARBA00023163"/>
    </source>
</evidence>
<evidence type="ECO:0000256" key="5">
    <source>
        <dbReference type="ARBA" id="ARBA00022833"/>
    </source>
</evidence>
<comment type="subcellular location">
    <subcellularLocation>
        <location evidence="1 11">Nucleus</location>
    </subcellularLocation>
</comment>
<dbReference type="GO" id="GO:0000978">
    <property type="term" value="F:RNA polymerase II cis-regulatory region sequence-specific DNA binding"/>
    <property type="evidence" value="ECO:0007669"/>
    <property type="project" value="InterPro"/>
</dbReference>
<accession>A0A914C744</accession>
<dbReference type="WBParaSite" id="ACRNAN_Path_370.g1409.t1">
    <property type="protein sequence ID" value="ACRNAN_Path_370.g1409.t1"/>
    <property type="gene ID" value="ACRNAN_Path_370.g1409"/>
</dbReference>
<keyword evidence="3 11" id="KW-0479">Metal-binding</keyword>
<dbReference type="Pfam" id="PF00104">
    <property type="entry name" value="Hormone_recep"/>
    <property type="match status" value="1"/>
</dbReference>
<evidence type="ECO:0000256" key="7">
    <source>
        <dbReference type="ARBA" id="ARBA00023125"/>
    </source>
</evidence>
<evidence type="ECO:0000256" key="11">
    <source>
        <dbReference type="RuleBase" id="RU004334"/>
    </source>
</evidence>
<dbReference type="InterPro" id="IPR001628">
    <property type="entry name" value="Znf_hrmn_rcpt"/>
</dbReference>
<dbReference type="PRINTS" id="PR00047">
    <property type="entry name" value="STROIDFINGER"/>
</dbReference>
<evidence type="ECO:0000259" key="12">
    <source>
        <dbReference type="PROSITE" id="PS51030"/>
    </source>
</evidence>
<keyword evidence="5 11" id="KW-0862">Zinc</keyword>
<dbReference type="GO" id="GO:0005634">
    <property type="term" value="C:nucleus"/>
    <property type="evidence" value="ECO:0007669"/>
    <property type="project" value="UniProtKB-SubCell"/>
</dbReference>
<dbReference type="GO" id="GO:0003700">
    <property type="term" value="F:DNA-binding transcription factor activity"/>
    <property type="evidence" value="ECO:0007669"/>
    <property type="project" value="InterPro"/>
</dbReference>
<dbReference type="PROSITE" id="PS00031">
    <property type="entry name" value="NUCLEAR_REC_DBD_1"/>
    <property type="match status" value="1"/>
</dbReference>
<dbReference type="SMART" id="SM00430">
    <property type="entry name" value="HOLI"/>
    <property type="match status" value="1"/>
</dbReference>
<dbReference type="Gene3D" id="3.30.50.10">
    <property type="entry name" value="Erythroid Transcription Factor GATA-1, subunit A"/>
    <property type="match status" value="1"/>
</dbReference>
<dbReference type="SMART" id="SM00399">
    <property type="entry name" value="ZnF_C4"/>
    <property type="match status" value="1"/>
</dbReference>
<dbReference type="PROSITE" id="PS51843">
    <property type="entry name" value="NR_LBD"/>
    <property type="match status" value="1"/>
</dbReference>
<dbReference type="PRINTS" id="PR00398">
    <property type="entry name" value="STRDHORMONER"/>
</dbReference>
<evidence type="ECO:0000259" key="13">
    <source>
        <dbReference type="PROSITE" id="PS51843"/>
    </source>
</evidence>
<dbReference type="InterPro" id="IPR001723">
    <property type="entry name" value="Nuclear_hrmn_rcpt"/>
</dbReference>
<dbReference type="PROSITE" id="PS51030">
    <property type="entry name" value="NUCLEAR_REC_DBD_2"/>
    <property type="match status" value="1"/>
</dbReference>
<keyword evidence="7 11" id="KW-0238">DNA-binding</keyword>
<evidence type="ECO:0000313" key="14">
    <source>
        <dbReference type="Proteomes" id="UP000887540"/>
    </source>
</evidence>
<dbReference type="InterPro" id="IPR035500">
    <property type="entry name" value="NHR-like_dom_sf"/>
</dbReference>
<keyword evidence="6 11" id="KW-0805">Transcription regulation</keyword>
<dbReference type="AlphaFoldDB" id="A0A914C744"/>
<dbReference type="SUPFAM" id="SSF57716">
    <property type="entry name" value="Glucocorticoid receptor-like (DNA-binding domain)"/>
    <property type="match status" value="1"/>
</dbReference>
<keyword evidence="10 11" id="KW-0539">Nucleus</keyword>
<proteinExistence type="inferred from homology"/>
<comment type="similarity">
    <text evidence="2 11">Belongs to the nuclear hormone receptor family.</text>
</comment>
<dbReference type="Gene3D" id="1.10.565.10">
    <property type="entry name" value="Retinoid X Receptor"/>
    <property type="match status" value="1"/>
</dbReference>
<dbReference type="InterPro" id="IPR050274">
    <property type="entry name" value="Nuclear_hormone_rcpt_NR2"/>
</dbReference>
<evidence type="ECO:0000256" key="2">
    <source>
        <dbReference type="ARBA" id="ARBA00005993"/>
    </source>
</evidence>
<reference evidence="15" key="1">
    <citation type="submission" date="2022-11" db="UniProtKB">
        <authorList>
            <consortium name="WormBaseParasite"/>
        </authorList>
    </citation>
    <scope>IDENTIFICATION</scope>
</reference>
<evidence type="ECO:0000256" key="4">
    <source>
        <dbReference type="ARBA" id="ARBA00022771"/>
    </source>
</evidence>
<evidence type="ECO:0000256" key="9">
    <source>
        <dbReference type="ARBA" id="ARBA00023170"/>
    </source>
</evidence>